<sequence length="109" mass="11227">MSGNTGVVAAAIDNQPALWVLAVVLYGIGDTVTTLLGLHSEGVTEGGPVALFVFGQGGVPGFLLLKIGFVGTCFLVWYLVRTPGRVAIPLALAVVGAVVTCWNLFVILS</sequence>
<keyword evidence="1" id="KW-0472">Membrane</keyword>
<feature type="transmembrane region" description="Helical" evidence="1">
    <location>
        <begin position="50"/>
        <end position="80"/>
    </location>
</feature>
<comment type="caution">
    <text evidence="3">The sequence shown here is derived from an EMBL/GenBank/DDBJ whole genome shotgun (WGS) entry which is preliminary data.</text>
</comment>
<proteinExistence type="predicted"/>
<dbReference type="AlphaFoldDB" id="A0A6B0TB63"/>
<dbReference type="Pfam" id="PF18902">
    <property type="entry name" value="DUF5658"/>
    <property type="match status" value="1"/>
</dbReference>
<keyword evidence="1" id="KW-1133">Transmembrane helix</keyword>
<feature type="transmembrane region" description="Helical" evidence="1">
    <location>
        <begin position="17"/>
        <end position="38"/>
    </location>
</feature>
<accession>A0A6B0TB63</accession>
<keyword evidence="4" id="KW-1185">Reference proteome</keyword>
<protein>
    <recommendedName>
        <fullName evidence="2">DUF5658 domain-containing protein</fullName>
    </recommendedName>
</protein>
<evidence type="ECO:0000259" key="2">
    <source>
        <dbReference type="Pfam" id="PF18902"/>
    </source>
</evidence>
<gene>
    <name evidence="3" type="ORF">GRX03_11080</name>
</gene>
<reference evidence="3 4" key="1">
    <citation type="submission" date="2019-12" db="EMBL/GenBank/DDBJ databases">
        <title>Isolation and characterization of three novel carbon monoxide-oxidizing members of Halobacteria from salione crusts and soils.</title>
        <authorList>
            <person name="Myers M.R."/>
            <person name="King G.M."/>
        </authorList>
    </citation>
    <scope>NUCLEOTIDE SEQUENCE [LARGE SCALE GENOMIC DNA]</scope>
    <source>
        <strain evidence="3 4">WSH3</strain>
    </source>
</reference>
<dbReference type="RefSeq" id="WP_159764274.1">
    <property type="nucleotide sequence ID" value="NZ_WUUT01000004.1"/>
</dbReference>
<evidence type="ECO:0000313" key="4">
    <source>
        <dbReference type="Proteomes" id="UP000466535"/>
    </source>
</evidence>
<name>A0A6B0TB63_9EURY</name>
<organism evidence="3 4">
    <name type="scientific">Halovenus carboxidivorans</name>
    <dbReference type="NCBI Taxonomy" id="2692199"/>
    <lineage>
        <taxon>Archaea</taxon>
        <taxon>Methanobacteriati</taxon>
        <taxon>Methanobacteriota</taxon>
        <taxon>Stenosarchaea group</taxon>
        <taxon>Halobacteria</taxon>
        <taxon>Halobacteriales</taxon>
        <taxon>Haloarculaceae</taxon>
        <taxon>Halovenus</taxon>
    </lineage>
</organism>
<dbReference type="InterPro" id="IPR043717">
    <property type="entry name" value="DUF5658"/>
</dbReference>
<feature type="domain" description="DUF5658" evidence="2">
    <location>
        <begin position="21"/>
        <end position="108"/>
    </location>
</feature>
<feature type="transmembrane region" description="Helical" evidence="1">
    <location>
        <begin position="86"/>
        <end position="108"/>
    </location>
</feature>
<dbReference type="OrthoDB" id="270892at2157"/>
<dbReference type="Proteomes" id="UP000466535">
    <property type="component" value="Unassembled WGS sequence"/>
</dbReference>
<dbReference type="EMBL" id="WUUT01000004">
    <property type="protein sequence ID" value="MXR52140.1"/>
    <property type="molecule type" value="Genomic_DNA"/>
</dbReference>
<evidence type="ECO:0000313" key="3">
    <source>
        <dbReference type="EMBL" id="MXR52140.1"/>
    </source>
</evidence>
<keyword evidence="1" id="KW-0812">Transmembrane</keyword>
<evidence type="ECO:0000256" key="1">
    <source>
        <dbReference type="SAM" id="Phobius"/>
    </source>
</evidence>